<dbReference type="EMBL" id="FOQO01000025">
    <property type="protein sequence ID" value="SFJ98282.1"/>
    <property type="molecule type" value="Genomic_DNA"/>
</dbReference>
<dbReference type="Proteomes" id="UP000198670">
    <property type="component" value="Unassembled WGS sequence"/>
</dbReference>
<accession>A0A1I3VSW9</accession>
<organism evidence="1 2">
    <name type="scientific">Parapedobacter indicus</name>
    <dbReference type="NCBI Taxonomy" id="1477437"/>
    <lineage>
        <taxon>Bacteria</taxon>
        <taxon>Pseudomonadati</taxon>
        <taxon>Bacteroidota</taxon>
        <taxon>Sphingobacteriia</taxon>
        <taxon>Sphingobacteriales</taxon>
        <taxon>Sphingobacteriaceae</taxon>
        <taxon>Parapedobacter</taxon>
    </lineage>
</organism>
<proteinExistence type="predicted"/>
<sequence>YKLTRGRTETSVINRLYVEGASRNLPSGYGFTRLQLPLADRPYLEAPIGPEEEIVEHTVFFDNIFPSRTGTVTALGVDELSFVDNTLDFDINDQLTGTPAKVSFVSGQLASFEFEITEYVHATRTITIKRIDDDPAYPDGVPNPPLVFAVGDKYVLLDINMPASYVTDAESRLLAAGQSYLDENKVDRHEYTAELTPLWVLQNEPNLRLGYTINIKDAELGIDKDLRIAGWQRDLQQPAKYTGLKLTERIKPSEIARQYAQQERILYAIQTAGLLDPDQMRKNLFLNRLSERDGYLYLGPDKAKAGYADLSGRAYNADVADYALDSDKWDGMQFADYMNQPVRSGDSPRFAGTGSPLFVSGFSGSGWNIVNENDNVSATFDKLTVRKEMNVYELIINQIRATNGSVWISDAIKINGVTQIGSNYFCEIDSDNGTIAVPFVVDDIIRCQRWTGRNVKYYVARIISTSSFSFTLTMLDGGGFPEPGDDVVRMGNVTNTSRRGALYLTASDDNAPYIDVIDGVTSASLDGKTKVRMGKLDGIVDPDMGALTGYGLYAQNAYITGKIQVTAGSNVPTREESELAIQVMADNAVAQSTTYTNSQISFVTGQLNGIIDYAETVAQSKADIAQAAAISAASADAQAKANAARNAAEQTAMDFAEGKSWAGGKMLYRDPDFRTGLNDIIRYNNAGNNNVTVDRVASSASPTTSGQVIRIRNTGSASPGIGGFYFGNVSRANARFITRIIAMIPQGRTITWSSNASGTGRTQQWITPNEGTGNWEEYIHIHQCGTSGTFSTTSYFYISGLPGTPSVPVDWFVAYATVFDVTDAELNFKALIDDADAKAQTAQTAYNNLTAQLKGMAYKDIVQLADMGTTVISGGKLVTTLIDANYIRSNVINAGYINTLALDASVITSGTINSARINASQIISNGNGATTTYAQQQASAAQSAAIAAAATDATTKANNALALARSFTEDKVSLVKNPAVTGDISGWSGPGLAVASVSFNGLSTPVLRCTTSGDSQILSDWFDVDPAKIYEVTLWMYAPTAGGNKYFGLYATSTAGGTSNNIAVEPITNTGSLESDTTNGYFITLSTTIASWRKMTAYILPSGFLPADAAGIGLNITRHYRMQPTTKRILLRWLNYSNSGTSRSVYVAHPTVTEISSQTLAFSQTVKSAAATADSKAVAAQNAHNALTAALKDMAYKDVVALADLNSTIISGGKIVTTLLDVAWIRANVITAGSIKAVDIDVANLFAQSITATNLTVTGSSKVGGFNVSGNKLVNSAVDTSLIFNNLSSAPNTFLRMNESSSSPIVHIRTDQVSRRALNIETYASAAIGLSIINNASGGSGRAIQSSGGHEFFQRAGEYWSAPGALLAATVTVAGAFVDAWHINAITPSISSISSSV</sequence>
<feature type="non-terminal residue" evidence="1">
    <location>
        <position position="1397"/>
    </location>
</feature>
<protein>
    <recommendedName>
        <fullName evidence="3">DUF1983 domain-containing protein</fullName>
    </recommendedName>
</protein>
<evidence type="ECO:0000313" key="1">
    <source>
        <dbReference type="EMBL" id="SFJ98282.1"/>
    </source>
</evidence>
<name>A0A1I3VSW9_9SPHI</name>
<feature type="non-terminal residue" evidence="1">
    <location>
        <position position="1"/>
    </location>
</feature>
<evidence type="ECO:0008006" key="3">
    <source>
        <dbReference type="Google" id="ProtNLM"/>
    </source>
</evidence>
<reference evidence="1 2" key="1">
    <citation type="submission" date="2016-10" db="EMBL/GenBank/DDBJ databases">
        <authorList>
            <person name="de Groot N.N."/>
        </authorList>
    </citation>
    <scope>NUCLEOTIDE SEQUENCE [LARGE SCALE GENOMIC DNA]</scope>
    <source>
        <strain evidence="1 2">RK1</strain>
    </source>
</reference>
<evidence type="ECO:0000313" key="2">
    <source>
        <dbReference type="Proteomes" id="UP000198670"/>
    </source>
</evidence>
<keyword evidence="2" id="KW-1185">Reference proteome</keyword>
<dbReference type="RefSeq" id="WP_256213874.1">
    <property type="nucleotide sequence ID" value="NZ_FOQO01000025.1"/>
</dbReference>
<gene>
    <name evidence="1" type="ORF">SAMN05444682_1251</name>
</gene>
<dbReference type="STRING" id="1477437.SAMN05444682_1251"/>